<keyword evidence="1" id="KW-0175">Coiled coil</keyword>
<evidence type="ECO:0000313" key="4">
    <source>
        <dbReference type="Proteomes" id="UP000011518"/>
    </source>
</evidence>
<reference evidence="4" key="2">
    <citation type="journal article" date="2013" name="Nat. Commun.">
        <title>Genome of the Chinese tree shrew.</title>
        <authorList>
            <person name="Fan Y."/>
            <person name="Huang Z.Y."/>
            <person name="Cao C.C."/>
            <person name="Chen C.S."/>
            <person name="Chen Y.X."/>
            <person name="Fan D.D."/>
            <person name="He J."/>
            <person name="Hou H.L."/>
            <person name="Hu L."/>
            <person name="Hu X.T."/>
            <person name="Jiang X.T."/>
            <person name="Lai R."/>
            <person name="Lang Y.S."/>
            <person name="Liang B."/>
            <person name="Liao S.G."/>
            <person name="Mu D."/>
            <person name="Ma Y.Y."/>
            <person name="Niu Y.Y."/>
            <person name="Sun X.Q."/>
            <person name="Xia J.Q."/>
            <person name="Xiao J."/>
            <person name="Xiong Z.Q."/>
            <person name="Xu L."/>
            <person name="Yang L."/>
            <person name="Zhang Y."/>
            <person name="Zhao W."/>
            <person name="Zhao X.D."/>
            <person name="Zheng Y.T."/>
            <person name="Zhou J.M."/>
            <person name="Zhu Y.B."/>
            <person name="Zhang G.J."/>
            <person name="Wang J."/>
            <person name="Yao Y.G."/>
        </authorList>
    </citation>
    <scope>NUCLEOTIDE SEQUENCE [LARGE SCALE GENOMIC DNA]</scope>
</reference>
<evidence type="ECO:0000313" key="3">
    <source>
        <dbReference type="EMBL" id="ELV10014.1"/>
    </source>
</evidence>
<protein>
    <submittedName>
        <fullName evidence="3">Vimentin-type intermediate filament-associated coiled-coil protein</fullName>
    </submittedName>
</protein>
<dbReference type="EMBL" id="KB369007">
    <property type="protein sequence ID" value="ELV10014.1"/>
    <property type="molecule type" value="Genomic_DNA"/>
</dbReference>
<feature type="compositionally biased region" description="Pro residues" evidence="2">
    <location>
        <begin position="137"/>
        <end position="146"/>
    </location>
</feature>
<evidence type="ECO:0000256" key="1">
    <source>
        <dbReference type="SAM" id="Coils"/>
    </source>
</evidence>
<gene>
    <name evidence="3" type="ORF">TREES_T100020084</name>
</gene>
<dbReference type="Proteomes" id="UP000011518">
    <property type="component" value="Unassembled WGS sequence"/>
</dbReference>
<dbReference type="FunCoup" id="L8Y4R7">
    <property type="interactions" value="20"/>
</dbReference>
<dbReference type="InParanoid" id="L8Y4R7"/>
<evidence type="ECO:0000256" key="2">
    <source>
        <dbReference type="SAM" id="MobiDB-lite"/>
    </source>
</evidence>
<dbReference type="eggNOG" id="ENOG502SD5N">
    <property type="taxonomic scope" value="Eukaryota"/>
</dbReference>
<feature type="region of interest" description="Disordered" evidence="2">
    <location>
        <begin position="128"/>
        <end position="169"/>
    </location>
</feature>
<proteinExistence type="predicted"/>
<reference evidence="4" key="1">
    <citation type="submission" date="2012-07" db="EMBL/GenBank/DDBJ databases">
        <title>Genome of the Chinese tree shrew, a rising model animal genetically related to primates.</title>
        <authorList>
            <person name="Zhang G."/>
            <person name="Fan Y."/>
            <person name="Yao Y."/>
            <person name="Huang Z."/>
        </authorList>
    </citation>
    <scope>NUCLEOTIDE SEQUENCE [LARGE SCALE GENOMIC DNA]</scope>
</reference>
<dbReference type="AlphaFoldDB" id="L8Y4R7"/>
<organism evidence="3 4">
    <name type="scientific">Tupaia chinensis</name>
    <name type="common">Chinese tree shrew</name>
    <name type="synonym">Tupaia belangeri chinensis</name>
    <dbReference type="NCBI Taxonomy" id="246437"/>
    <lineage>
        <taxon>Eukaryota</taxon>
        <taxon>Metazoa</taxon>
        <taxon>Chordata</taxon>
        <taxon>Craniata</taxon>
        <taxon>Vertebrata</taxon>
        <taxon>Euteleostomi</taxon>
        <taxon>Mammalia</taxon>
        <taxon>Eutheria</taxon>
        <taxon>Euarchontoglires</taxon>
        <taxon>Scandentia</taxon>
        <taxon>Tupaiidae</taxon>
        <taxon>Tupaia</taxon>
    </lineage>
</organism>
<feature type="coiled-coil region" evidence="1">
    <location>
        <begin position="9"/>
        <end position="86"/>
    </location>
</feature>
<keyword evidence="4" id="KW-1185">Reference proteome</keyword>
<sequence>MSAPPALQIREANAHLMALHRRVAELEAQLDTAERTVHEQAELLSRHDQQLRAALDELGRAKDREIAALREQLLTSEATVRSLQATVHEKDELVQRLQPRATLLQDICRCRPPLAGLLATLAEAERLGPLQAGDPGHPLPGGPGPPLANSTGNEEDTDPLQPAVFGTTV</sequence>
<name>L8Y4R7_TUPCH</name>
<accession>L8Y4R7</accession>